<dbReference type="Proteomes" id="UP001054945">
    <property type="component" value="Unassembled WGS sequence"/>
</dbReference>
<evidence type="ECO:0000313" key="2">
    <source>
        <dbReference type="Proteomes" id="UP001054945"/>
    </source>
</evidence>
<sequence length="116" mass="13634">MVPQSSHMFFKVVFQGTLSKDFSDKMKEKSISLEFSMEEGFQKIGQDSTHPMNYAIQKRKKMVLYDLVCTFVLQSRWQKHRVPIILSLYESFETAIAPYTCQILFQGTTEFFSIHF</sequence>
<comment type="caution">
    <text evidence="1">The sequence shown here is derived from an EMBL/GenBank/DDBJ whole genome shotgun (WGS) entry which is preliminary data.</text>
</comment>
<proteinExistence type="predicted"/>
<protein>
    <submittedName>
        <fullName evidence="1">Uncharacterized protein</fullName>
    </submittedName>
</protein>
<gene>
    <name evidence="1" type="ORF">CEXT_412711</name>
</gene>
<name>A0AAV4XUB1_CAEEX</name>
<dbReference type="AlphaFoldDB" id="A0AAV4XUB1"/>
<keyword evidence="2" id="KW-1185">Reference proteome</keyword>
<reference evidence="1 2" key="1">
    <citation type="submission" date="2021-06" db="EMBL/GenBank/DDBJ databases">
        <title>Caerostris extrusa draft genome.</title>
        <authorList>
            <person name="Kono N."/>
            <person name="Arakawa K."/>
        </authorList>
    </citation>
    <scope>NUCLEOTIDE SEQUENCE [LARGE SCALE GENOMIC DNA]</scope>
</reference>
<accession>A0AAV4XUB1</accession>
<dbReference type="EMBL" id="BPLR01018333">
    <property type="protein sequence ID" value="GIY98751.1"/>
    <property type="molecule type" value="Genomic_DNA"/>
</dbReference>
<evidence type="ECO:0000313" key="1">
    <source>
        <dbReference type="EMBL" id="GIY98751.1"/>
    </source>
</evidence>
<organism evidence="1 2">
    <name type="scientific">Caerostris extrusa</name>
    <name type="common">Bark spider</name>
    <name type="synonym">Caerostris bankana</name>
    <dbReference type="NCBI Taxonomy" id="172846"/>
    <lineage>
        <taxon>Eukaryota</taxon>
        <taxon>Metazoa</taxon>
        <taxon>Ecdysozoa</taxon>
        <taxon>Arthropoda</taxon>
        <taxon>Chelicerata</taxon>
        <taxon>Arachnida</taxon>
        <taxon>Araneae</taxon>
        <taxon>Araneomorphae</taxon>
        <taxon>Entelegynae</taxon>
        <taxon>Araneoidea</taxon>
        <taxon>Araneidae</taxon>
        <taxon>Caerostris</taxon>
    </lineage>
</organism>